<dbReference type="EMBL" id="LCQB01000011">
    <property type="protein sequence ID" value="KKW08453.1"/>
    <property type="molecule type" value="Genomic_DNA"/>
</dbReference>
<accession>A0A0G1VPM8</accession>
<protein>
    <submittedName>
        <fullName evidence="1">Uncharacterized protein</fullName>
    </submittedName>
</protein>
<evidence type="ECO:0000313" key="2">
    <source>
        <dbReference type="Proteomes" id="UP000033825"/>
    </source>
</evidence>
<organism evidence="1 2">
    <name type="scientific">Candidatus Kaiserbacteria bacterium GW2011_GWA2_49_56</name>
    <dbReference type="NCBI Taxonomy" id="1618670"/>
    <lineage>
        <taxon>Bacteria</taxon>
        <taxon>Candidatus Kaiseribacteriota</taxon>
    </lineage>
</organism>
<comment type="caution">
    <text evidence="1">The sequence shown here is derived from an EMBL/GenBank/DDBJ whole genome shotgun (WGS) entry which is preliminary data.</text>
</comment>
<sequence>MDHRFNGVFQGLSRRDCAVCLNKHTQAIEIRAITDAHIFNFIIDATYRRKNCVKCNSADIHAFFLMRLFRYITQSTLRTQFKLKRDFAGNICNVLFWIQYLRLTGYFEICGCHRVRSLDRERYGLWFIGKNFESYPTDIEKHGYGIFFHALDGRKFMRYIGYLDVCYCGAGQRRQNYTTQRIPQRITVARIESVNLISTALLGFGDGARL</sequence>
<gene>
    <name evidence="1" type="ORF">UY46_C0011G0008</name>
</gene>
<reference evidence="1 2" key="1">
    <citation type="journal article" date="2015" name="Nature">
        <title>rRNA introns, odd ribosomes, and small enigmatic genomes across a large radiation of phyla.</title>
        <authorList>
            <person name="Brown C.T."/>
            <person name="Hug L.A."/>
            <person name="Thomas B.C."/>
            <person name="Sharon I."/>
            <person name="Castelle C.J."/>
            <person name="Singh A."/>
            <person name="Wilkins M.J."/>
            <person name="Williams K.H."/>
            <person name="Banfield J.F."/>
        </authorList>
    </citation>
    <scope>NUCLEOTIDE SEQUENCE [LARGE SCALE GENOMIC DNA]</scope>
</reference>
<proteinExistence type="predicted"/>
<dbReference type="AlphaFoldDB" id="A0A0G1VPM8"/>
<dbReference type="Proteomes" id="UP000033825">
    <property type="component" value="Unassembled WGS sequence"/>
</dbReference>
<name>A0A0G1VPM8_9BACT</name>
<evidence type="ECO:0000313" key="1">
    <source>
        <dbReference type="EMBL" id="KKW08453.1"/>
    </source>
</evidence>